<dbReference type="eggNOG" id="ENOG502QQDI">
    <property type="taxonomic scope" value="Eukaryota"/>
</dbReference>
<evidence type="ECO:0000313" key="8">
    <source>
        <dbReference type="EMBL" id="EMS60942.1"/>
    </source>
</evidence>
<comment type="similarity">
    <text evidence="1">Belongs to the FLX family.</text>
</comment>
<evidence type="ECO:0000256" key="7">
    <source>
        <dbReference type="SAM" id="MobiDB-lite"/>
    </source>
</evidence>
<dbReference type="InterPro" id="IPR040353">
    <property type="entry name" value="FLX/FLX-like"/>
</dbReference>
<proteinExistence type="inferred from homology"/>
<dbReference type="OMA" id="YNTNIAQ"/>
<dbReference type="PANTHER" id="PTHR33405:SF4">
    <property type="entry name" value="PROTEIN FLX-LIKE 2"/>
    <property type="match status" value="1"/>
</dbReference>
<keyword evidence="4 6" id="KW-0175">Coiled coil</keyword>
<dbReference type="PANTHER" id="PTHR33405">
    <property type="entry name" value="PROTEIN FLX-LIKE 2"/>
    <property type="match status" value="1"/>
</dbReference>
<evidence type="ECO:0000256" key="5">
    <source>
        <dbReference type="ARBA" id="ARBA00023089"/>
    </source>
</evidence>
<keyword evidence="3" id="KW-0221">Differentiation</keyword>
<sequence length="507" mass="54047">MGSKGRMPPPYHHRPLPGPGSGPPHGMMHRDPYGPGMHQQPGPGPYPYDMLPPPEILEQKLAAQCGEIQKLALENERLAGSHASLRKELAAAQQELQRIQAQGEAAKVAEEQEMRGLLDKAAKMEADLKSYESVKADLQQAHTEAQNLASARQHLLADAQKLNKDLQRNFGEAQQLPVLKADLDAARQEYQHLRVAYEYERKLKMDHSESLQGMKKNYDSMVTELEKLRAELTNTTNIDRSGTLYNPNFAQKDGGTSSHHSAYDGGYGVAQGGGFLAREVKSSPERLIPRLRILISPWRTTPAAFLAPKAKARTPPGMPDPLSGSPAGTAPRSGYDPSRGNSYETSRLARVHDASRGATGYDSLKVAGYDTSRMPALGAQAAAPTAHGSSAGYYGSSQVTPPSHARAPGAPTYGSAQVPPSYASGPVPSSSYGATTAQGLPSYGQTQAPSYAHTQMPPSYGLAQASSHFAPTQGGSPYGLSAQPQGYGSAQAAPNIGGAYQAPHGRR</sequence>
<dbReference type="AlphaFoldDB" id="M7ZLE1"/>
<keyword evidence="5" id="KW-0287">Flowering</keyword>
<feature type="region of interest" description="Disordered" evidence="7">
    <location>
        <begin position="307"/>
        <end position="351"/>
    </location>
</feature>
<feature type="compositionally biased region" description="Low complexity" evidence="7">
    <location>
        <begin position="386"/>
        <end position="397"/>
    </location>
</feature>
<feature type="coiled-coil region" evidence="6">
    <location>
        <begin position="68"/>
        <end position="176"/>
    </location>
</feature>
<evidence type="ECO:0000256" key="6">
    <source>
        <dbReference type="SAM" id="Coils"/>
    </source>
</evidence>
<feature type="region of interest" description="Disordered" evidence="7">
    <location>
        <begin position="1"/>
        <end position="45"/>
    </location>
</feature>
<dbReference type="GO" id="GO:0009908">
    <property type="term" value="P:flower development"/>
    <property type="evidence" value="ECO:0007669"/>
    <property type="project" value="UniProtKB-KW"/>
</dbReference>
<keyword evidence="2" id="KW-0217">Developmental protein</keyword>
<feature type="compositionally biased region" description="Polar residues" evidence="7">
    <location>
        <begin position="464"/>
        <end position="475"/>
    </location>
</feature>
<name>M7ZLE1_TRIUA</name>
<evidence type="ECO:0000256" key="3">
    <source>
        <dbReference type="ARBA" id="ARBA00022782"/>
    </source>
</evidence>
<dbReference type="EMBL" id="KD102753">
    <property type="protein sequence ID" value="EMS60942.1"/>
    <property type="molecule type" value="Genomic_DNA"/>
</dbReference>
<reference evidence="8" key="1">
    <citation type="journal article" date="2013" name="Nature">
        <title>Draft genome of the wheat A-genome progenitor Triticum urartu.</title>
        <authorList>
            <person name="Ling H.Q."/>
            <person name="Zhao S."/>
            <person name="Liu D."/>
            <person name="Wang J."/>
            <person name="Sun H."/>
            <person name="Zhang C."/>
            <person name="Fan H."/>
            <person name="Li D."/>
            <person name="Dong L."/>
            <person name="Tao Y."/>
            <person name="Gao C."/>
            <person name="Wu H."/>
            <person name="Li Y."/>
            <person name="Cui Y."/>
            <person name="Guo X."/>
            <person name="Zheng S."/>
            <person name="Wang B."/>
            <person name="Yu K."/>
            <person name="Liang Q."/>
            <person name="Yang W."/>
            <person name="Lou X."/>
            <person name="Chen J."/>
            <person name="Feng M."/>
            <person name="Jian J."/>
            <person name="Zhang X."/>
            <person name="Luo G."/>
            <person name="Jiang Y."/>
            <person name="Liu J."/>
            <person name="Wang Z."/>
            <person name="Sha Y."/>
            <person name="Zhang B."/>
            <person name="Wu H."/>
            <person name="Tang D."/>
            <person name="Shen Q."/>
            <person name="Xue P."/>
            <person name="Zou S."/>
            <person name="Wang X."/>
            <person name="Liu X."/>
            <person name="Wang F."/>
            <person name="Yang Y."/>
            <person name="An X."/>
            <person name="Dong Z."/>
            <person name="Zhang K."/>
            <person name="Zhang X."/>
            <person name="Luo M.C."/>
            <person name="Dvorak J."/>
            <person name="Tong Y."/>
            <person name="Wang J."/>
            <person name="Yang H."/>
            <person name="Li Z."/>
            <person name="Wang D."/>
            <person name="Zhang A."/>
            <person name="Wang J."/>
        </authorList>
    </citation>
    <scope>NUCLEOTIDE SEQUENCE</scope>
</reference>
<feature type="region of interest" description="Disordered" evidence="7">
    <location>
        <begin position="386"/>
        <end position="507"/>
    </location>
</feature>
<evidence type="ECO:0008006" key="9">
    <source>
        <dbReference type="Google" id="ProtNLM"/>
    </source>
</evidence>
<protein>
    <recommendedName>
        <fullName evidence="9">Protein FLX-like 2</fullName>
    </recommendedName>
</protein>
<organism evidence="8">
    <name type="scientific">Triticum urartu</name>
    <name type="common">Red wild einkorn</name>
    <name type="synonym">Crithodium urartu</name>
    <dbReference type="NCBI Taxonomy" id="4572"/>
    <lineage>
        <taxon>Eukaryota</taxon>
        <taxon>Viridiplantae</taxon>
        <taxon>Streptophyta</taxon>
        <taxon>Embryophyta</taxon>
        <taxon>Tracheophyta</taxon>
        <taxon>Spermatophyta</taxon>
        <taxon>Magnoliopsida</taxon>
        <taxon>Liliopsida</taxon>
        <taxon>Poales</taxon>
        <taxon>Poaceae</taxon>
        <taxon>BOP clade</taxon>
        <taxon>Pooideae</taxon>
        <taxon>Triticodae</taxon>
        <taxon>Triticeae</taxon>
        <taxon>Triticinae</taxon>
        <taxon>Triticum</taxon>
    </lineage>
</organism>
<evidence type="ECO:0000256" key="4">
    <source>
        <dbReference type="ARBA" id="ARBA00023054"/>
    </source>
</evidence>
<dbReference type="STRING" id="4572.M7ZLE1"/>
<dbReference type="GO" id="GO:0030154">
    <property type="term" value="P:cell differentiation"/>
    <property type="evidence" value="ECO:0007669"/>
    <property type="project" value="UniProtKB-KW"/>
</dbReference>
<evidence type="ECO:0000256" key="2">
    <source>
        <dbReference type="ARBA" id="ARBA00022473"/>
    </source>
</evidence>
<feature type="compositionally biased region" description="Polar residues" evidence="7">
    <location>
        <begin position="427"/>
        <end position="457"/>
    </location>
</feature>
<evidence type="ECO:0000256" key="1">
    <source>
        <dbReference type="ARBA" id="ARBA00005405"/>
    </source>
</evidence>
<accession>M7ZLE1</accession>
<gene>
    <name evidence="8" type="ORF">TRIUR3_22545</name>
</gene>